<dbReference type="Proteomes" id="UP001611383">
    <property type="component" value="Chromosome"/>
</dbReference>
<dbReference type="InterPro" id="IPR036909">
    <property type="entry name" value="Cyt_c-like_dom_sf"/>
</dbReference>
<dbReference type="InterPro" id="IPR000945">
    <property type="entry name" value="DBH-like"/>
</dbReference>
<evidence type="ECO:0000256" key="3">
    <source>
        <dbReference type="SAM" id="MobiDB-lite"/>
    </source>
</evidence>
<evidence type="ECO:0008006" key="8">
    <source>
        <dbReference type="Google" id="ProtNLM"/>
    </source>
</evidence>
<keyword evidence="7" id="KW-1185">Reference proteome</keyword>
<proteinExistence type="predicted"/>
<dbReference type="PANTHER" id="PTHR10157">
    <property type="entry name" value="DOPAMINE BETA HYDROXYLASE RELATED"/>
    <property type="match status" value="1"/>
</dbReference>
<feature type="region of interest" description="Disordered" evidence="3">
    <location>
        <begin position="17"/>
        <end position="41"/>
    </location>
</feature>
<feature type="compositionally biased region" description="Pro residues" evidence="3">
    <location>
        <begin position="25"/>
        <end position="35"/>
    </location>
</feature>
<dbReference type="EMBL" id="CP043494">
    <property type="protein sequence ID" value="WNG53071.1"/>
    <property type="molecule type" value="Genomic_DNA"/>
</dbReference>
<dbReference type="Gene3D" id="2.60.120.230">
    <property type="match status" value="1"/>
</dbReference>
<evidence type="ECO:0000313" key="7">
    <source>
        <dbReference type="Proteomes" id="UP001611383"/>
    </source>
</evidence>
<dbReference type="SUPFAM" id="SSF49742">
    <property type="entry name" value="PHM/PNGase F"/>
    <property type="match status" value="2"/>
</dbReference>
<evidence type="ECO:0000256" key="1">
    <source>
        <dbReference type="ARBA" id="ARBA00023157"/>
    </source>
</evidence>
<name>A0ABY9XCK0_9BACT</name>
<evidence type="ECO:0000259" key="5">
    <source>
        <dbReference type="Pfam" id="PF03712"/>
    </source>
</evidence>
<dbReference type="InterPro" id="IPR008977">
    <property type="entry name" value="PHM/PNGase_F_dom_sf"/>
</dbReference>
<feature type="domain" description="Copper type II ascorbate-dependent monooxygenase N-terminal" evidence="4">
    <location>
        <begin position="149"/>
        <end position="266"/>
    </location>
</feature>
<dbReference type="InterPro" id="IPR036939">
    <property type="entry name" value="Cu2_ascorb_mOase_N_sf"/>
</dbReference>
<protein>
    <recommendedName>
        <fullName evidence="8">Monooxygenase</fullName>
    </recommendedName>
</protein>
<gene>
    <name evidence="6" type="ORF">F0U60_52575</name>
</gene>
<dbReference type="Gene3D" id="2.60.120.310">
    <property type="entry name" value="Copper type II, ascorbate-dependent monooxygenase, N-terminal domain"/>
    <property type="match status" value="1"/>
</dbReference>
<evidence type="ECO:0000256" key="2">
    <source>
        <dbReference type="ARBA" id="ARBA00023180"/>
    </source>
</evidence>
<dbReference type="InterPro" id="IPR024548">
    <property type="entry name" value="Cu2_monoox_C"/>
</dbReference>
<reference evidence="6 7" key="1">
    <citation type="submission" date="2019-08" db="EMBL/GenBank/DDBJ databases">
        <title>Archangium and Cystobacter genomes.</title>
        <authorList>
            <person name="Chen I.-C.K."/>
            <person name="Wielgoss S."/>
        </authorList>
    </citation>
    <scope>NUCLEOTIDE SEQUENCE [LARGE SCALE GENOMIC DNA]</scope>
    <source>
        <strain evidence="6 7">Cbm 6</strain>
    </source>
</reference>
<dbReference type="PANTHER" id="PTHR10157:SF23">
    <property type="entry name" value="MOXD1 HOMOLOG 1"/>
    <property type="match status" value="1"/>
</dbReference>
<dbReference type="InterPro" id="IPR000323">
    <property type="entry name" value="Cu2_ascorb_mOase_N"/>
</dbReference>
<evidence type="ECO:0000313" key="6">
    <source>
        <dbReference type="EMBL" id="WNG53071.1"/>
    </source>
</evidence>
<dbReference type="Pfam" id="PF01082">
    <property type="entry name" value="Cu2_monooxygen"/>
    <property type="match status" value="1"/>
</dbReference>
<dbReference type="SUPFAM" id="SSF46626">
    <property type="entry name" value="Cytochrome c"/>
    <property type="match status" value="1"/>
</dbReference>
<accession>A0ABY9XCK0</accession>
<sequence>MLAARALLVAVVLTSCDEDPRSPPEPEPTPEPAPPSWHANVGPLVQQKCSGCHVEGGIGHFALKTYAQAYAQRDAIKAAVQSRHMPPWPPSNDCARYLDDRSLSDEQVALISRWVDEGAIEGNPADAPAVPPAPIGGISRVDQTLKMPTQYTPQQRPDDYRCFLLDWPYTDTQYVTGFRANPGNMGIVHHVIAFLAEPHQVAEAQALDDREPGPGYTCFGGPGLNGGQAAWLGSWAPGGPGQDYPAGTGLRVAAGSKVILQVHYNTHPSLHGQTGPDLTSVSFKVDASVDKVAFVQPWTNPDWVNQKLMNIPAGQADVVHSWAYEPTSIADQLTGGLFQKDKPLTVHSVALHMHTLGTSTRLDIQRGSGERECLLDIPRWDFHWQASYLLEQSRVVNPGDSIRLECHWNNSAPGATEVNWGEGTGDEMCLGLFYMTQ</sequence>
<keyword evidence="1" id="KW-1015">Disulfide bond</keyword>
<organism evidence="6 7">
    <name type="scientific">Archangium minus</name>
    <dbReference type="NCBI Taxonomy" id="83450"/>
    <lineage>
        <taxon>Bacteria</taxon>
        <taxon>Pseudomonadati</taxon>
        <taxon>Myxococcota</taxon>
        <taxon>Myxococcia</taxon>
        <taxon>Myxococcales</taxon>
        <taxon>Cystobacterineae</taxon>
        <taxon>Archangiaceae</taxon>
        <taxon>Archangium</taxon>
    </lineage>
</organism>
<dbReference type="InterPro" id="IPR014784">
    <property type="entry name" value="Cu2_ascorb_mOase-like_C"/>
</dbReference>
<feature type="domain" description="Copper type II ascorbate-dependent monooxygenase C-terminal" evidence="5">
    <location>
        <begin position="344"/>
        <end position="430"/>
    </location>
</feature>
<keyword evidence="2" id="KW-0325">Glycoprotein</keyword>
<dbReference type="Pfam" id="PF03712">
    <property type="entry name" value="Cu2_monoox_C"/>
    <property type="match status" value="1"/>
</dbReference>
<evidence type="ECO:0000259" key="4">
    <source>
        <dbReference type="Pfam" id="PF01082"/>
    </source>
</evidence>
<dbReference type="PROSITE" id="PS51257">
    <property type="entry name" value="PROKAR_LIPOPROTEIN"/>
    <property type="match status" value="1"/>
</dbReference>